<feature type="region of interest" description="Disordered" evidence="1">
    <location>
        <begin position="217"/>
        <end position="249"/>
    </location>
</feature>
<dbReference type="GO" id="GO:0031267">
    <property type="term" value="F:small GTPase binding"/>
    <property type="evidence" value="ECO:0007669"/>
    <property type="project" value="InterPro"/>
</dbReference>
<reference evidence="3" key="1">
    <citation type="journal article" date="2023" name="Mol. Phylogenet. Evol.">
        <title>Genome-scale phylogeny and comparative genomics of the fungal order Sordariales.</title>
        <authorList>
            <person name="Hensen N."/>
            <person name="Bonometti L."/>
            <person name="Westerberg I."/>
            <person name="Brannstrom I.O."/>
            <person name="Guillou S."/>
            <person name="Cros-Aarteil S."/>
            <person name="Calhoun S."/>
            <person name="Haridas S."/>
            <person name="Kuo A."/>
            <person name="Mondo S."/>
            <person name="Pangilinan J."/>
            <person name="Riley R."/>
            <person name="LaButti K."/>
            <person name="Andreopoulos B."/>
            <person name="Lipzen A."/>
            <person name="Chen C."/>
            <person name="Yan M."/>
            <person name="Daum C."/>
            <person name="Ng V."/>
            <person name="Clum A."/>
            <person name="Steindorff A."/>
            <person name="Ohm R.A."/>
            <person name="Martin F."/>
            <person name="Silar P."/>
            <person name="Natvig D.O."/>
            <person name="Lalanne C."/>
            <person name="Gautier V."/>
            <person name="Ament-Velasquez S.L."/>
            <person name="Kruys A."/>
            <person name="Hutchinson M.I."/>
            <person name="Powell A.J."/>
            <person name="Barry K."/>
            <person name="Miller A.N."/>
            <person name="Grigoriev I.V."/>
            <person name="Debuchy R."/>
            <person name="Gladieux P."/>
            <person name="Hiltunen Thoren M."/>
            <person name="Johannesson H."/>
        </authorList>
    </citation>
    <scope>NUCLEOTIDE SEQUENCE</scope>
    <source>
        <strain evidence="3">CBS 141.50</strain>
    </source>
</reference>
<dbReference type="InterPro" id="IPR000198">
    <property type="entry name" value="RhoGAP_dom"/>
</dbReference>
<name>A0AAN6V4Q4_9PEZI</name>
<dbReference type="PANTHER" id="PTHR12783">
    <property type="entry name" value="RALA BINDING PROTEIN 1 RALBP1"/>
    <property type="match status" value="1"/>
</dbReference>
<evidence type="ECO:0000313" key="4">
    <source>
        <dbReference type="Proteomes" id="UP001302676"/>
    </source>
</evidence>
<dbReference type="Pfam" id="PF00620">
    <property type="entry name" value="RhoGAP"/>
    <property type="match status" value="1"/>
</dbReference>
<accession>A0AAN6V4Q4</accession>
<dbReference type="InterPro" id="IPR008936">
    <property type="entry name" value="Rho_GTPase_activation_prot"/>
</dbReference>
<dbReference type="GeneID" id="87813739"/>
<dbReference type="GO" id="GO:0005096">
    <property type="term" value="F:GTPase activator activity"/>
    <property type="evidence" value="ECO:0007669"/>
    <property type="project" value="InterPro"/>
</dbReference>
<feature type="compositionally biased region" description="Low complexity" evidence="1">
    <location>
        <begin position="374"/>
        <end position="387"/>
    </location>
</feature>
<dbReference type="Gene3D" id="1.10.555.10">
    <property type="entry name" value="Rho GTPase activation protein"/>
    <property type="match status" value="1"/>
</dbReference>
<comment type="caution">
    <text evidence="3">The sequence shown here is derived from an EMBL/GenBank/DDBJ whole genome shotgun (WGS) entry which is preliminary data.</text>
</comment>
<feature type="region of interest" description="Disordered" evidence="1">
    <location>
        <begin position="295"/>
        <end position="433"/>
    </location>
</feature>
<dbReference type="PROSITE" id="PS50238">
    <property type="entry name" value="RHOGAP"/>
    <property type="match status" value="1"/>
</dbReference>
<dbReference type="PANTHER" id="PTHR12783:SF5">
    <property type="entry name" value="RALA-BINDING PROTEIN 1"/>
    <property type="match status" value="1"/>
</dbReference>
<dbReference type="Proteomes" id="UP001302676">
    <property type="component" value="Unassembled WGS sequence"/>
</dbReference>
<sequence>MALIGHAWLTPSHNRPVTAACCAASDAIARTSLAINQFVREVREARPEFDGISAELHSLDGVLDLLGYDAAHIPFAIAVSTPTVLGTCVTLITELEGCVSLLNQADGGRAEKKSRWQASRGHIEKLRWTLSEYKLVLGLATDFVGVMKAQTSEQGDRGLLDEHQLDPPSGADVDDNELAVVSSQIHQAARDLERGRQQSVALARLGQYLGILQAEAQMSSPPPKPQSFRRPHRSSSMGGPPDSAIDVSYDDRDDRESAFLSLSKLEIPPSSASINSAEDTRAADLDDFVGELNEMPIATPPLPARSASRMSSRTGGSRRRPSAVDGQSPRVTSPTSPSWQYPASTSPFAWDSRGSGPHDRYFTPVTELPEPSDDSGSSVSAPSLSSRSHSRRSSIIGQTLHSIWEHPRADVPTPTSRPTTASGRDTPQIDQANLLRRGSSKLTTTFRGFGFKRSALNTVADEAKSDATGVFGTPLAKSIQVAKGIASARHGSGEGSSRGTREYPLSVLRCVYYIRDCGVQTPRLFGLEGDSARVEQLKSIFSAPSTSYGKDLDWAHFTVHDAADLILLFLTELPQPVVSESVAKRWISMSRQATIRSARLDQGLDFWEEAMMGIRGPGRSLFKLLLGLWGDVAEAASTNEMTAERIAARVVKPLMHAESSRRYTDYLLGLSFLIRKRAEYNIAANGLTRKSNAAF</sequence>
<dbReference type="AlphaFoldDB" id="A0AAN6V4Q4"/>
<dbReference type="EMBL" id="MU853581">
    <property type="protein sequence ID" value="KAK4144030.1"/>
    <property type="molecule type" value="Genomic_DNA"/>
</dbReference>
<protein>
    <recommendedName>
        <fullName evidence="2">Rho-GAP domain-containing protein</fullName>
    </recommendedName>
</protein>
<keyword evidence="4" id="KW-1185">Reference proteome</keyword>
<dbReference type="RefSeq" id="XP_062637401.1">
    <property type="nucleotide sequence ID" value="XM_062777126.1"/>
</dbReference>
<organism evidence="3 4">
    <name type="scientific">Dichotomopilus funicola</name>
    <dbReference type="NCBI Taxonomy" id="1934379"/>
    <lineage>
        <taxon>Eukaryota</taxon>
        <taxon>Fungi</taxon>
        <taxon>Dikarya</taxon>
        <taxon>Ascomycota</taxon>
        <taxon>Pezizomycotina</taxon>
        <taxon>Sordariomycetes</taxon>
        <taxon>Sordariomycetidae</taxon>
        <taxon>Sordariales</taxon>
        <taxon>Chaetomiaceae</taxon>
        <taxon>Dichotomopilus</taxon>
    </lineage>
</organism>
<dbReference type="SUPFAM" id="SSF48350">
    <property type="entry name" value="GTPase activation domain, GAP"/>
    <property type="match status" value="1"/>
</dbReference>
<dbReference type="SMART" id="SM00324">
    <property type="entry name" value="RhoGAP"/>
    <property type="match status" value="1"/>
</dbReference>
<proteinExistence type="predicted"/>
<feature type="compositionally biased region" description="Polar residues" evidence="1">
    <location>
        <begin position="329"/>
        <end position="347"/>
    </location>
</feature>
<dbReference type="InterPro" id="IPR039767">
    <property type="entry name" value="RALBP1"/>
</dbReference>
<evidence type="ECO:0000259" key="2">
    <source>
        <dbReference type="PROSITE" id="PS50238"/>
    </source>
</evidence>
<evidence type="ECO:0000313" key="3">
    <source>
        <dbReference type="EMBL" id="KAK4144030.1"/>
    </source>
</evidence>
<feature type="compositionally biased region" description="Low complexity" evidence="1">
    <location>
        <begin position="304"/>
        <end position="315"/>
    </location>
</feature>
<dbReference type="GO" id="GO:0007264">
    <property type="term" value="P:small GTPase-mediated signal transduction"/>
    <property type="evidence" value="ECO:0007669"/>
    <property type="project" value="InterPro"/>
</dbReference>
<feature type="compositionally biased region" description="Polar residues" evidence="1">
    <location>
        <begin position="413"/>
        <end position="431"/>
    </location>
</feature>
<feature type="compositionally biased region" description="Basic and acidic residues" evidence="1">
    <location>
        <begin position="154"/>
        <end position="165"/>
    </location>
</feature>
<feature type="region of interest" description="Disordered" evidence="1">
    <location>
        <begin position="152"/>
        <end position="174"/>
    </location>
</feature>
<feature type="domain" description="Rho-GAP" evidence="2">
    <location>
        <begin position="473"/>
        <end position="681"/>
    </location>
</feature>
<gene>
    <name evidence="3" type="ORF">C8A04DRAFT_11871</name>
</gene>
<reference evidence="3" key="2">
    <citation type="submission" date="2023-05" db="EMBL/GenBank/DDBJ databases">
        <authorList>
            <consortium name="Lawrence Berkeley National Laboratory"/>
            <person name="Steindorff A."/>
            <person name="Hensen N."/>
            <person name="Bonometti L."/>
            <person name="Westerberg I."/>
            <person name="Brannstrom I.O."/>
            <person name="Guillou S."/>
            <person name="Cros-Aarteil S."/>
            <person name="Calhoun S."/>
            <person name="Haridas S."/>
            <person name="Kuo A."/>
            <person name="Mondo S."/>
            <person name="Pangilinan J."/>
            <person name="Riley R."/>
            <person name="Labutti K."/>
            <person name="Andreopoulos B."/>
            <person name="Lipzen A."/>
            <person name="Chen C."/>
            <person name="Yanf M."/>
            <person name="Daum C."/>
            <person name="Ng V."/>
            <person name="Clum A."/>
            <person name="Ohm R."/>
            <person name="Martin F."/>
            <person name="Silar P."/>
            <person name="Natvig D."/>
            <person name="Lalanne C."/>
            <person name="Gautier V."/>
            <person name="Ament-Velasquez S.L."/>
            <person name="Kruys A."/>
            <person name="Hutchinson M.I."/>
            <person name="Powell A.J."/>
            <person name="Barry K."/>
            <person name="Miller A.N."/>
            <person name="Grigoriev I.V."/>
            <person name="Debuchy R."/>
            <person name="Gladieux P."/>
            <person name="Thoren M.H."/>
            <person name="Johannesson H."/>
        </authorList>
    </citation>
    <scope>NUCLEOTIDE SEQUENCE</scope>
    <source>
        <strain evidence="3">CBS 141.50</strain>
    </source>
</reference>
<evidence type="ECO:0000256" key="1">
    <source>
        <dbReference type="SAM" id="MobiDB-lite"/>
    </source>
</evidence>